<feature type="non-terminal residue" evidence="2">
    <location>
        <position position="1"/>
    </location>
</feature>
<accession>A0A1Q8BYW1</accession>
<evidence type="ECO:0000256" key="1">
    <source>
        <dbReference type="SAM" id="MobiDB-lite"/>
    </source>
</evidence>
<feature type="region of interest" description="Disordered" evidence="1">
    <location>
        <begin position="1"/>
        <end position="40"/>
    </location>
</feature>
<gene>
    <name evidence="2" type="ORF">BU204_35675</name>
</gene>
<dbReference type="AlphaFoldDB" id="A0A1Q8BYW1"/>
<comment type="caution">
    <text evidence="2">The sequence shown here is derived from an EMBL/GenBank/DDBJ whole genome shotgun (WGS) entry which is preliminary data.</text>
</comment>
<dbReference type="Proteomes" id="UP000185596">
    <property type="component" value="Unassembled WGS sequence"/>
</dbReference>
<dbReference type="EMBL" id="MSIE01000107">
    <property type="protein sequence ID" value="OLF07287.1"/>
    <property type="molecule type" value="Genomic_DNA"/>
</dbReference>
<sequence length="131" mass="14037">INQPRRPRSQTRSQIRLDDGTGVDLDAADPRAVEATGPNGDIDLHFDTGLAANRSAMYYFSGTENEAKAGCSKTVANDTPAPGGATAVSAGGQFCIRTSDGRIGWISCNDAEYNSSRTGYIVLNYRLFDQE</sequence>
<name>A0A1Q8BYW1_9PSEU</name>
<evidence type="ECO:0000313" key="3">
    <source>
        <dbReference type="Proteomes" id="UP000185596"/>
    </source>
</evidence>
<reference evidence="2 3" key="1">
    <citation type="submission" date="2016-12" db="EMBL/GenBank/DDBJ databases">
        <title>The draft genome sequence of Actinophytocola sp. 11-183.</title>
        <authorList>
            <person name="Wang W."/>
            <person name="Yuan L."/>
        </authorList>
    </citation>
    <scope>NUCLEOTIDE SEQUENCE [LARGE SCALE GENOMIC DNA]</scope>
    <source>
        <strain evidence="2 3">11-183</strain>
    </source>
</reference>
<organism evidence="2 3">
    <name type="scientific">Actinophytocola xanthii</name>
    <dbReference type="NCBI Taxonomy" id="1912961"/>
    <lineage>
        <taxon>Bacteria</taxon>
        <taxon>Bacillati</taxon>
        <taxon>Actinomycetota</taxon>
        <taxon>Actinomycetes</taxon>
        <taxon>Pseudonocardiales</taxon>
        <taxon>Pseudonocardiaceae</taxon>
    </lineage>
</organism>
<evidence type="ECO:0000313" key="2">
    <source>
        <dbReference type="EMBL" id="OLF07287.1"/>
    </source>
</evidence>
<keyword evidence="3" id="KW-1185">Reference proteome</keyword>
<protein>
    <submittedName>
        <fullName evidence="2">Uncharacterized protein</fullName>
    </submittedName>
</protein>
<proteinExistence type="predicted"/>